<protein>
    <recommendedName>
        <fullName evidence="2">AB hydrolase-1 domain-containing protein</fullName>
    </recommendedName>
</protein>
<gene>
    <name evidence="3" type="ORF">FB45DRAFT_1065932</name>
</gene>
<feature type="domain" description="AB hydrolase-1" evidence="2">
    <location>
        <begin position="79"/>
        <end position="336"/>
    </location>
</feature>
<evidence type="ECO:0000256" key="1">
    <source>
        <dbReference type="SAM" id="SignalP"/>
    </source>
</evidence>
<evidence type="ECO:0000259" key="2">
    <source>
        <dbReference type="Pfam" id="PF12697"/>
    </source>
</evidence>
<feature type="chain" id="PRO_5042023463" description="AB hydrolase-1 domain-containing protein" evidence="1">
    <location>
        <begin position="18"/>
        <end position="358"/>
    </location>
</feature>
<dbReference type="InterPro" id="IPR000073">
    <property type="entry name" value="AB_hydrolase_1"/>
</dbReference>
<dbReference type="InterPro" id="IPR029058">
    <property type="entry name" value="AB_hydrolase_fold"/>
</dbReference>
<dbReference type="Pfam" id="PF12697">
    <property type="entry name" value="Abhydrolase_6"/>
    <property type="match status" value="1"/>
</dbReference>
<reference evidence="3" key="1">
    <citation type="submission" date="2023-03" db="EMBL/GenBank/DDBJ databases">
        <title>Massive genome expansion in bonnet fungi (Mycena s.s.) driven by repeated elements and novel gene families across ecological guilds.</title>
        <authorList>
            <consortium name="Lawrence Berkeley National Laboratory"/>
            <person name="Harder C.B."/>
            <person name="Miyauchi S."/>
            <person name="Viragh M."/>
            <person name="Kuo A."/>
            <person name="Thoen E."/>
            <person name="Andreopoulos B."/>
            <person name="Lu D."/>
            <person name="Skrede I."/>
            <person name="Drula E."/>
            <person name="Henrissat B."/>
            <person name="Morin E."/>
            <person name="Kohler A."/>
            <person name="Barry K."/>
            <person name="LaButti K."/>
            <person name="Morin E."/>
            <person name="Salamov A."/>
            <person name="Lipzen A."/>
            <person name="Mereny Z."/>
            <person name="Hegedus B."/>
            <person name="Baldrian P."/>
            <person name="Stursova M."/>
            <person name="Weitz H."/>
            <person name="Taylor A."/>
            <person name="Grigoriev I.V."/>
            <person name="Nagy L.G."/>
            <person name="Martin F."/>
            <person name="Kauserud H."/>
        </authorList>
    </citation>
    <scope>NUCLEOTIDE SEQUENCE</scope>
    <source>
        <strain evidence="3">9284</strain>
    </source>
</reference>
<proteinExistence type="predicted"/>
<comment type="caution">
    <text evidence="3">The sequence shown here is derived from an EMBL/GenBank/DDBJ whole genome shotgun (WGS) entry which is preliminary data.</text>
</comment>
<accession>A0AAD7B5L1</accession>
<dbReference type="SUPFAM" id="SSF53474">
    <property type="entry name" value="alpha/beta-Hydrolases"/>
    <property type="match status" value="1"/>
</dbReference>
<evidence type="ECO:0000313" key="4">
    <source>
        <dbReference type="Proteomes" id="UP001221142"/>
    </source>
</evidence>
<evidence type="ECO:0000313" key="3">
    <source>
        <dbReference type="EMBL" id="KAJ7611259.1"/>
    </source>
</evidence>
<organism evidence="3 4">
    <name type="scientific">Roridomyces roridus</name>
    <dbReference type="NCBI Taxonomy" id="1738132"/>
    <lineage>
        <taxon>Eukaryota</taxon>
        <taxon>Fungi</taxon>
        <taxon>Dikarya</taxon>
        <taxon>Basidiomycota</taxon>
        <taxon>Agaricomycotina</taxon>
        <taxon>Agaricomycetes</taxon>
        <taxon>Agaricomycetidae</taxon>
        <taxon>Agaricales</taxon>
        <taxon>Marasmiineae</taxon>
        <taxon>Mycenaceae</taxon>
        <taxon>Roridomyces</taxon>
    </lineage>
</organism>
<sequence length="358" mass="37960">MLLFLSALLSAVRLALGASCSCSATSIPVHVDALVPKDPTDMFAGLKSNTSSLRRVDATYDIYGVFCQPEGVSSDTVQILVHGITYTSQYWSPPVEEFRNYSYAAFACNEGLPSLAIDSLGVGLSTRPANASDVQFPTASQAISQLARHLKTTPILPGARAFKNVVGIGHSAGSATLNFGAVSEGRDSPFDALVLTGSLSVAAGTLPPVNQFGSPARDVEPLRWAGLDPDYITDTDRGLFYPPNTNSFSSRMLAFDNFTKDVGTIGIFAQTPVTSLGNQFTGNVVKIVGSEDQLFCVGTGRCADVPTLVASERVLWPDAKSFDVVIVNGSGHDLNLDFFALKAFDTFVGFVQQFSSGT</sequence>
<dbReference type="Proteomes" id="UP001221142">
    <property type="component" value="Unassembled WGS sequence"/>
</dbReference>
<keyword evidence="4" id="KW-1185">Reference proteome</keyword>
<keyword evidence="1" id="KW-0732">Signal</keyword>
<dbReference type="AlphaFoldDB" id="A0AAD7B5L1"/>
<dbReference type="EMBL" id="JARKIF010000033">
    <property type="protein sequence ID" value="KAJ7611259.1"/>
    <property type="molecule type" value="Genomic_DNA"/>
</dbReference>
<dbReference type="Gene3D" id="3.40.50.1820">
    <property type="entry name" value="alpha/beta hydrolase"/>
    <property type="match status" value="1"/>
</dbReference>
<feature type="signal peptide" evidence="1">
    <location>
        <begin position="1"/>
        <end position="17"/>
    </location>
</feature>
<name>A0AAD7B5L1_9AGAR</name>